<dbReference type="eggNOG" id="KOG2271">
    <property type="taxonomic scope" value="Eukaryota"/>
</dbReference>
<evidence type="ECO:0000256" key="2">
    <source>
        <dbReference type="ARBA" id="ARBA00005573"/>
    </source>
</evidence>
<comment type="subcellular location">
    <subcellularLocation>
        <location evidence="1 9">Nucleus</location>
        <location evidence="1 9">Nuclear pore complex</location>
    </subcellularLocation>
</comment>
<dbReference type="GO" id="GO:0006406">
    <property type="term" value="P:mRNA export from nucleus"/>
    <property type="evidence" value="ECO:0007669"/>
    <property type="project" value="EnsemblFungi"/>
</dbReference>
<dbReference type="PANTHER" id="PTHR13373:SF21">
    <property type="entry name" value="NUCLEAR PORE COMPLEX PROTEIN NUP85"/>
    <property type="match status" value="1"/>
</dbReference>
<evidence type="ECO:0000256" key="7">
    <source>
        <dbReference type="ARBA" id="ARBA00023132"/>
    </source>
</evidence>
<comment type="subunit">
    <text evidence="9">Component of the nuclear pore complex (NPC).</text>
</comment>
<name>G0WDF7_NAUDC</name>
<keyword evidence="7 9" id="KW-0906">Nuclear pore complex</keyword>
<dbReference type="InterPro" id="IPR011502">
    <property type="entry name" value="Nucleoporin_Nup85"/>
</dbReference>
<evidence type="ECO:0000256" key="3">
    <source>
        <dbReference type="ARBA" id="ARBA00022448"/>
    </source>
</evidence>
<evidence type="ECO:0000256" key="4">
    <source>
        <dbReference type="ARBA" id="ARBA00022816"/>
    </source>
</evidence>
<keyword evidence="9" id="KW-0472">Membrane</keyword>
<evidence type="ECO:0000256" key="6">
    <source>
        <dbReference type="ARBA" id="ARBA00023010"/>
    </source>
</evidence>
<comment type="similarity">
    <text evidence="2 9">Belongs to the nucleoporin Nup85 family.</text>
</comment>
<evidence type="ECO:0000256" key="9">
    <source>
        <dbReference type="RuleBase" id="RU365073"/>
    </source>
</evidence>
<keyword evidence="8 9" id="KW-0539">Nucleus</keyword>
<dbReference type="AlphaFoldDB" id="G0WDF7"/>
<dbReference type="RefSeq" id="XP_003671061.2">
    <property type="nucleotide sequence ID" value="XM_003671013.2"/>
</dbReference>
<evidence type="ECO:0000256" key="8">
    <source>
        <dbReference type="ARBA" id="ARBA00023242"/>
    </source>
</evidence>
<evidence type="ECO:0000256" key="1">
    <source>
        <dbReference type="ARBA" id="ARBA00004567"/>
    </source>
</evidence>
<dbReference type="Gene3D" id="2.20.25.500">
    <property type="match status" value="1"/>
</dbReference>
<evidence type="ECO:0000256" key="5">
    <source>
        <dbReference type="ARBA" id="ARBA00022927"/>
    </source>
</evidence>
<feature type="region of interest" description="Disordered" evidence="10">
    <location>
        <begin position="1"/>
        <end position="63"/>
    </location>
</feature>
<dbReference type="GeneID" id="11497214"/>
<protein>
    <recommendedName>
        <fullName evidence="9">Nuclear pore complex protein Nup85</fullName>
    </recommendedName>
</protein>
<gene>
    <name evidence="11" type="primary">NDAI0G00420</name>
    <name evidence="11" type="ordered locus">NDAI_0G00420</name>
</gene>
<dbReference type="HOGENOM" id="CLU_019986_0_0_1"/>
<evidence type="ECO:0000313" key="11">
    <source>
        <dbReference type="EMBL" id="CCD25818.2"/>
    </source>
</evidence>
<keyword evidence="12" id="KW-1185">Reference proteome</keyword>
<dbReference type="GO" id="GO:0006606">
    <property type="term" value="P:protein import into nucleus"/>
    <property type="evidence" value="ECO:0007669"/>
    <property type="project" value="EnsemblFungi"/>
</dbReference>
<organism evidence="11 12">
    <name type="scientific">Naumovozyma dairenensis (strain ATCC 10597 / BCRC 20456 / CBS 421 / NBRC 0211 / NRRL Y-12639)</name>
    <name type="common">Saccharomyces dairenensis</name>
    <dbReference type="NCBI Taxonomy" id="1071378"/>
    <lineage>
        <taxon>Eukaryota</taxon>
        <taxon>Fungi</taxon>
        <taxon>Dikarya</taxon>
        <taxon>Ascomycota</taxon>
        <taxon>Saccharomycotina</taxon>
        <taxon>Saccharomycetes</taxon>
        <taxon>Saccharomycetales</taxon>
        <taxon>Saccharomycetaceae</taxon>
        <taxon>Naumovozyma</taxon>
    </lineage>
</organism>
<dbReference type="GO" id="GO:0031080">
    <property type="term" value="C:nuclear pore outer ring"/>
    <property type="evidence" value="ECO:0007669"/>
    <property type="project" value="EnsemblFungi"/>
</dbReference>
<feature type="compositionally biased region" description="Acidic residues" evidence="10">
    <location>
        <begin position="17"/>
        <end position="30"/>
    </location>
</feature>
<dbReference type="KEGG" id="ndi:NDAI_0G00420"/>
<reference evidence="11 12" key="1">
    <citation type="journal article" date="2011" name="Proc. Natl. Acad. Sci. U.S.A.">
        <title>Evolutionary erosion of yeast sex chromosomes by mating-type switching accidents.</title>
        <authorList>
            <person name="Gordon J.L."/>
            <person name="Armisen D."/>
            <person name="Proux-Wera E."/>
            <person name="Oheigeartaigh S.S."/>
            <person name="Byrne K.P."/>
            <person name="Wolfe K.H."/>
        </authorList>
    </citation>
    <scope>NUCLEOTIDE SEQUENCE [LARGE SCALE GENOMIC DNA]</scope>
    <source>
        <strain evidence="12">ATCC 10597 / BCRC 20456 / CBS 421 / NBRC 0211 / NRRL Y-12639</strain>
    </source>
</reference>
<dbReference type="Pfam" id="PF07575">
    <property type="entry name" value="Nucleopor_Nup85"/>
    <property type="match status" value="1"/>
</dbReference>
<keyword evidence="6 9" id="KW-0811">Translocation</keyword>
<keyword evidence="4 9" id="KW-0509">mRNA transport</keyword>
<dbReference type="Proteomes" id="UP000000689">
    <property type="component" value="Chromosome 7"/>
</dbReference>
<proteinExistence type="inferred from homology"/>
<dbReference type="OrthoDB" id="17644at2759"/>
<comment type="function">
    <text evidence="9">Functions as a component of the nuclear pore complex (NPC).</text>
</comment>
<sequence length="837" mass="96818">MTKSTNDLLMDTNNFDFIDDNESINDDDNMGLDQESKHSDAVDSDKEEEEQNDEDEDIDDTSFEIDPVSNVPIIRLTKKKSDLPLKNTSTLSSSSHLKFKLGPLNSQNLAFITENSTKSHAYNSILYPIQLPNVDNSKEFPVYVSKLFEIYNDLGDDRVFTIPTFGLIKSSSLKNHNVVVNMAMETMINELEIFINTLQKNYESEKEHQQEEQEQERQQYVEIGSKFFMLEDSLTILNCLKTFHFICDNNNIETNDDEQDFISNDEFDTDSIRNKFITSLLCWINRSDGQPDEAYIEQVFNNNTTGVNEHESKGVFGTIFFWKLLNQLLLRGLFQQAILCIERSNILEYLETQCSSSFQIMKDLISLLENYPTDSYTKFREWKAYTLQLLSNFNDSENKISGELRDSIEDTLLIISGNENKILYYSKTWYESLSGFLLYYIPSLKLIQQYLQLSLERHSLDLTNNWENSCVKIIQNNIHSILPQLESLDSCTAAFTAAICEAKGLLEPFEYTTNDLTDENANEIEDLFSRKNGMASYLINNFALELCSSNDKQLWPIAIGLISLCPQQNGLNNYSIKKLTISELLLHYPFETNDDIEWMLSICAQWKLPRVAKSLYTILGNQMLYQGSTIEAITNFSKAGKFELVKQYSWTLFEASILNNAPLDDQILNAIATYNTTNSNSANKIVSIPNYIIYNLLTSAMRQTLAPYAVLYQFYQARDNQEWAKALRLLISLIEFPYLPKCYLILLVMKFLYPIYLCDDDDSKVKGDDVVFDEFLILNIIESLEDKWDNDDIKSKEFYEKEKTIASTNCPSFPKELHEFNKIVKKRLNFKIYEEFM</sequence>
<evidence type="ECO:0000313" key="12">
    <source>
        <dbReference type="Proteomes" id="UP000000689"/>
    </source>
</evidence>
<accession>G0WDF7</accession>
<feature type="compositionally biased region" description="Basic and acidic residues" evidence="10">
    <location>
        <begin position="34"/>
        <end position="44"/>
    </location>
</feature>
<dbReference type="STRING" id="1071378.G0WDF7"/>
<dbReference type="GO" id="GO:0051664">
    <property type="term" value="P:nuclear pore localization"/>
    <property type="evidence" value="ECO:0007669"/>
    <property type="project" value="EnsemblFungi"/>
</dbReference>
<keyword evidence="5 9" id="KW-0653">Protein transport</keyword>
<evidence type="ECO:0000256" key="10">
    <source>
        <dbReference type="SAM" id="MobiDB-lite"/>
    </source>
</evidence>
<dbReference type="GO" id="GO:0017056">
    <property type="term" value="F:structural constituent of nuclear pore"/>
    <property type="evidence" value="ECO:0007669"/>
    <property type="project" value="EnsemblFungi"/>
</dbReference>
<dbReference type="GO" id="GO:0000055">
    <property type="term" value="P:ribosomal large subunit export from nucleus"/>
    <property type="evidence" value="ECO:0007669"/>
    <property type="project" value="EnsemblFungi"/>
</dbReference>
<dbReference type="EMBL" id="HE580273">
    <property type="protein sequence ID" value="CCD25818.2"/>
    <property type="molecule type" value="Genomic_DNA"/>
</dbReference>
<feature type="compositionally biased region" description="Acidic residues" evidence="10">
    <location>
        <begin position="45"/>
        <end position="63"/>
    </location>
</feature>
<dbReference type="PANTHER" id="PTHR13373">
    <property type="entry name" value="FROUNT PROTEIN-RELATED"/>
    <property type="match status" value="1"/>
</dbReference>
<keyword evidence="3 9" id="KW-0813">Transport</keyword>
<dbReference type="GO" id="GO:0045893">
    <property type="term" value="P:positive regulation of DNA-templated transcription"/>
    <property type="evidence" value="ECO:0007669"/>
    <property type="project" value="EnsemblFungi"/>
</dbReference>
<dbReference type="GO" id="GO:0031965">
    <property type="term" value="C:nuclear membrane"/>
    <property type="evidence" value="ECO:0007669"/>
    <property type="project" value="UniProtKB-UniRule"/>
</dbReference>